<dbReference type="PROSITE" id="PS51257">
    <property type="entry name" value="PROKAR_LIPOPROTEIN"/>
    <property type="match status" value="1"/>
</dbReference>
<dbReference type="Proteomes" id="UP000593571">
    <property type="component" value="Unassembled WGS sequence"/>
</dbReference>
<sequence>MPRQGLRPTSLGLPGLILACPASFLVAMATTSLTFQNLPSCPPASDWQAPRQIKSRPLKAKHCRTQAALSWEGILEGVPPGCERSPSPFSETSDRWALEQTPPSTIRIRKSIPGWLLGRDIEIGTFLSEGEEKAVNQVEETRSTFFQRPSAMAGGRR</sequence>
<protein>
    <submittedName>
        <fullName evidence="1">Uncharacterized protein</fullName>
    </submittedName>
</protein>
<comment type="caution">
    <text evidence="1">The sequence shown here is derived from an EMBL/GenBank/DDBJ whole genome shotgun (WGS) entry which is preliminary data.</text>
</comment>
<keyword evidence="2" id="KW-1185">Reference proteome</keyword>
<reference evidence="1 2" key="1">
    <citation type="journal article" date="2020" name="Nature">
        <title>Six reference-quality genomes reveal evolution of bat adaptations.</title>
        <authorList>
            <person name="Jebb D."/>
            <person name="Huang Z."/>
            <person name="Pippel M."/>
            <person name="Hughes G.M."/>
            <person name="Lavrichenko K."/>
            <person name="Devanna P."/>
            <person name="Winkler S."/>
            <person name="Jermiin L.S."/>
            <person name="Skirmuntt E.C."/>
            <person name="Katzourakis A."/>
            <person name="Burkitt-Gray L."/>
            <person name="Ray D.A."/>
            <person name="Sullivan K.A.M."/>
            <person name="Roscito J.G."/>
            <person name="Kirilenko B.M."/>
            <person name="Davalos L.M."/>
            <person name="Corthals A.P."/>
            <person name="Power M.L."/>
            <person name="Jones G."/>
            <person name="Ransome R.D."/>
            <person name="Dechmann D.K.N."/>
            <person name="Locatelli A.G."/>
            <person name="Puechmaille S.J."/>
            <person name="Fedrigo O."/>
            <person name="Jarvis E.D."/>
            <person name="Hiller M."/>
            <person name="Vernes S.C."/>
            <person name="Myers E.W."/>
            <person name="Teeling E.C."/>
        </authorList>
    </citation>
    <scope>NUCLEOTIDE SEQUENCE [LARGE SCALE GENOMIC DNA]</scope>
    <source>
        <strain evidence="1">MRouAeg1</strain>
        <tissue evidence="1">Muscle</tissue>
    </source>
</reference>
<dbReference type="EMBL" id="JACASE010000001">
    <property type="protein sequence ID" value="KAF6505912.1"/>
    <property type="molecule type" value="Genomic_DNA"/>
</dbReference>
<organism evidence="1 2">
    <name type="scientific">Rousettus aegyptiacus</name>
    <name type="common">Egyptian fruit bat</name>
    <name type="synonym">Pteropus aegyptiacus</name>
    <dbReference type="NCBI Taxonomy" id="9407"/>
    <lineage>
        <taxon>Eukaryota</taxon>
        <taxon>Metazoa</taxon>
        <taxon>Chordata</taxon>
        <taxon>Craniata</taxon>
        <taxon>Vertebrata</taxon>
        <taxon>Euteleostomi</taxon>
        <taxon>Mammalia</taxon>
        <taxon>Eutheria</taxon>
        <taxon>Laurasiatheria</taxon>
        <taxon>Chiroptera</taxon>
        <taxon>Yinpterochiroptera</taxon>
        <taxon>Pteropodoidea</taxon>
        <taxon>Pteropodidae</taxon>
        <taxon>Rousettinae</taxon>
        <taxon>Rousettus</taxon>
    </lineage>
</organism>
<dbReference type="AlphaFoldDB" id="A0A7J8KAQ1"/>
<evidence type="ECO:0000313" key="1">
    <source>
        <dbReference type="EMBL" id="KAF6505912.1"/>
    </source>
</evidence>
<name>A0A7J8KAQ1_ROUAE</name>
<accession>A0A7J8KAQ1</accession>
<evidence type="ECO:0000313" key="2">
    <source>
        <dbReference type="Proteomes" id="UP000593571"/>
    </source>
</evidence>
<proteinExistence type="predicted"/>
<gene>
    <name evidence="1" type="ORF">HJG63_007798</name>
</gene>